<dbReference type="InterPro" id="IPR037401">
    <property type="entry name" value="SnoaL-like"/>
</dbReference>
<evidence type="ECO:0000259" key="1">
    <source>
        <dbReference type="Pfam" id="PF12680"/>
    </source>
</evidence>
<protein>
    <submittedName>
        <fullName evidence="2">Polyketide cyclase</fullName>
    </submittedName>
</protein>
<evidence type="ECO:0000313" key="3">
    <source>
        <dbReference type="Proteomes" id="UP000270261"/>
    </source>
</evidence>
<dbReference type="InterPro" id="IPR032710">
    <property type="entry name" value="NTF2-like_dom_sf"/>
</dbReference>
<dbReference type="AlphaFoldDB" id="A0A426FR36"/>
<gene>
    <name evidence="2" type="ORF">EHV23_02410</name>
</gene>
<evidence type="ECO:0000313" key="2">
    <source>
        <dbReference type="EMBL" id="RRN45120.1"/>
    </source>
</evidence>
<comment type="caution">
    <text evidence="2">The sequence shown here is derived from an EMBL/GenBank/DDBJ whole genome shotgun (WGS) entry which is preliminary data.</text>
</comment>
<name>A0A426FR36_9BURK</name>
<dbReference type="SUPFAM" id="SSF54427">
    <property type="entry name" value="NTF2-like"/>
    <property type="match status" value="2"/>
</dbReference>
<feature type="domain" description="SnoaL-like" evidence="1">
    <location>
        <begin position="45"/>
        <end position="133"/>
    </location>
</feature>
<dbReference type="Gene3D" id="3.10.450.50">
    <property type="match status" value="2"/>
</dbReference>
<dbReference type="Pfam" id="PF12680">
    <property type="entry name" value="SnoaL_2"/>
    <property type="match status" value="1"/>
</dbReference>
<keyword evidence="3" id="KW-1185">Reference proteome</keyword>
<dbReference type="RefSeq" id="WP_125094551.1">
    <property type="nucleotide sequence ID" value="NZ_RRUE01000001.1"/>
</dbReference>
<reference evidence="2 3" key="1">
    <citation type="submission" date="2018-11" db="EMBL/GenBank/DDBJ databases">
        <title>Genome sequencing of Lautropia sp. KCOM 2505 (= ChDC F240).</title>
        <authorList>
            <person name="Kook J.-K."/>
            <person name="Park S.-N."/>
            <person name="Lim Y.K."/>
        </authorList>
    </citation>
    <scope>NUCLEOTIDE SEQUENCE [LARGE SCALE GENOMIC DNA]</scope>
    <source>
        <strain evidence="2 3">KCOM 2505</strain>
    </source>
</reference>
<sequence length="286" mass="31437">MSVPFHFEQVQTAGGVRAPGLFYSETLPKNPSLRARNRQQVIRVHDALCNRHDASVLDTDFAPGFIDHSPFMSGGLQGVREMLELLPDLHHEVVRVLADGDLVAIHGRYTGLGSTPLVGFDIYRLSGGRIVEHWAALAAEAAPNASGRTQLDGPTAPGRGDAEANRAFVVRHVVGTLFNANYSGFRFSTDGTRLLQHSPEMADGVDAAIDWHDALRTRGQAPDYQHIHRTVAEGQFVLTHSEARLGGVRHACVELWRIENGLLAEMWDLIVPMPEDEYAVHQNGVF</sequence>
<dbReference type="OrthoDB" id="129343at2"/>
<dbReference type="Proteomes" id="UP000270261">
    <property type="component" value="Unassembled WGS sequence"/>
</dbReference>
<accession>A0A426FR36</accession>
<dbReference type="EMBL" id="RRUE01000001">
    <property type="protein sequence ID" value="RRN45120.1"/>
    <property type="molecule type" value="Genomic_DNA"/>
</dbReference>
<proteinExistence type="predicted"/>
<organism evidence="2 3">
    <name type="scientific">Lautropia dentalis</name>
    <dbReference type="NCBI Taxonomy" id="2490857"/>
    <lineage>
        <taxon>Bacteria</taxon>
        <taxon>Pseudomonadati</taxon>
        <taxon>Pseudomonadota</taxon>
        <taxon>Betaproteobacteria</taxon>
        <taxon>Burkholderiales</taxon>
        <taxon>Burkholderiaceae</taxon>
        <taxon>Lautropia</taxon>
    </lineage>
</organism>